<keyword evidence="2 8" id="KW-0732">Signal</keyword>
<dbReference type="EMBL" id="JAINUF010000014">
    <property type="protein sequence ID" value="KAJ8342550.1"/>
    <property type="molecule type" value="Genomic_DNA"/>
</dbReference>
<keyword evidence="7" id="KW-1133">Transmembrane helix</keyword>
<dbReference type="GO" id="GO:0007156">
    <property type="term" value="P:homophilic cell adhesion via plasma membrane adhesion molecules"/>
    <property type="evidence" value="ECO:0007669"/>
    <property type="project" value="TreeGrafter"/>
</dbReference>
<dbReference type="Pfam" id="PF13927">
    <property type="entry name" value="Ig_3"/>
    <property type="match status" value="1"/>
</dbReference>
<dbReference type="GO" id="GO:0005912">
    <property type="term" value="C:adherens junction"/>
    <property type="evidence" value="ECO:0007669"/>
    <property type="project" value="TreeGrafter"/>
</dbReference>
<dbReference type="Gene3D" id="2.60.40.10">
    <property type="entry name" value="Immunoglobulins"/>
    <property type="match status" value="3"/>
</dbReference>
<dbReference type="OrthoDB" id="10045578at2759"/>
<feature type="domain" description="Ig-like" evidence="9">
    <location>
        <begin position="246"/>
        <end position="330"/>
    </location>
</feature>
<dbReference type="InterPro" id="IPR003598">
    <property type="entry name" value="Ig_sub2"/>
</dbReference>
<dbReference type="InterPro" id="IPR003597">
    <property type="entry name" value="Ig_C1-set"/>
</dbReference>
<dbReference type="Proteomes" id="UP001152622">
    <property type="component" value="Chromosome 14"/>
</dbReference>
<evidence type="ECO:0000313" key="10">
    <source>
        <dbReference type="EMBL" id="KAJ8342550.1"/>
    </source>
</evidence>
<gene>
    <name evidence="10" type="ORF">SKAU_G00324780</name>
</gene>
<accession>A0A9Q1EPI0</accession>
<dbReference type="CDD" id="cd00098">
    <property type="entry name" value="IgC1"/>
    <property type="match status" value="1"/>
</dbReference>
<evidence type="ECO:0000256" key="3">
    <source>
        <dbReference type="ARBA" id="ARBA00022737"/>
    </source>
</evidence>
<feature type="signal peptide" evidence="8">
    <location>
        <begin position="1"/>
        <end position="23"/>
    </location>
</feature>
<keyword evidence="6" id="KW-0325">Glycoprotein</keyword>
<evidence type="ECO:0000256" key="6">
    <source>
        <dbReference type="ARBA" id="ARBA00023180"/>
    </source>
</evidence>
<evidence type="ECO:0000313" key="11">
    <source>
        <dbReference type="Proteomes" id="UP001152622"/>
    </source>
</evidence>
<feature type="transmembrane region" description="Helical" evidence="7">
    <location>
        <begin position="343"/>
        <end position="367"/>
    </location>
</feature>
<dbReference type="SMART" id="SM00408">
    <property type="entry name" value="IGc2"/>
    <property type="match status" value="1"/>
</dbReference>
<keyword evidence="5" id="KW-1015">Disulfide bond</keyword>
<reference evidence="10" key="1">
    <citation type="journal article" date="2023" name="Science">
        <title>Genome structures resolve the early diversification of teleost fishes.</title>
        <authorList>
            <person name="Parey E."/>
            <person name="Louis A."/>
            <person name="Montfort J."/>
            <person name="Bouchez O."/>
            <person name="Roques C."/>
            <person name="Iampietro C."/>
            <person name="Lluch J."/>
            <person name="Castinel A."/>
            <person name="Donnadieu C."/>
            <person name="Desvignes T."/>
            <person name="Floi Bucao C."/>
            <person name="Jouanno E."/>
            <person name="Wen M."/>
            <person name="Mejri S."/>
            <person name="Dirks R."/>
            <person name="Jansen H."/>
            <person name="Henkel C."/>
            <person name="Chen W.J."/>
            <person name="Zahm M."/>
            <person name="Cabau C."/>
            <person name="Klopp C."/>
            <person name="Thompson A.W."/>
            <person name="Robinson-Rechavi M."/>
            <person name="Braasch I."/>
            <person name="Lecointre G."/>
            <person name="Bobe J."/>
            <person name="Postlethwait J.H."/>
            <person name="Berthelot C."/>
            <person name="Roest Crollius H."/>
            <person name="Guiguen Y."/>
        </authorList>
    </citation>
    <scope>NUCLEOTIDE SEQUENCE</scope>
    <source>
        <strain evidence="10">WJC10195</strain>
    </source>
</reference>
<keyword evidence="3" id="KW-0677">Repeat</keyword>
<dbReference type="AlphaFoldDB" id="A0A9Q1EPI0"/>
<dbReference type="GO" id="GO:0007157">
    <property type="term" value="P:heterophilic cell-cell adhesion via plasma membrane cell adhesion molecules"/>
    <property type="evidence" value="ECO:0007669"/>
    <property type="project" value="TreeGrafter"/>
</dbReference>
<dbReference type="Pfam" id="PF07654">
    <property type="entry name" value="C1-set"/>
    <property type="match status" value="1"/>
</dbReference>
<dbReference type="SUPFAM" id="SSF48726">
    <property type="entry name" value="Immunoglobulin"/>
    <property type="match status" value="3"/>
</dbReference>
<comment type="subcellular location">
    <subcellularLocation>
        <location evidence="1">Membrane</location>
    </subcellularLocation>
</comment>
<name>A0A9Q1EPI0_SYNKA</name>
<dbReference type="InterPro" id="IPR007110">
    <property type="entry name" value="Ig-like_dom"/>
</dbReference>
<dbReference type="InterPro" id="IPR003599">
    <property type="entry name" value="Ig_sub"/>
</dbReference>
<evidence type="ECO:0000256" key="1">
    <source>
        <dbReference type="ARBA" id="ARBA00004370"/>
    </source>
</evidence>
<dbReference type="GO" id="GO:0016020">
    <property type="term" value="C:membrane"/>
    <property type="evidence" value="ECO:0007669"/>
    <property type="project" value="UniProtKB-SubCell"/>
</dbReference>
<dbReference type="PANTHER" id="PTHR23277:SF108">
    <property type="entry name" value="FASCICLIN-3"/>
    <property type="match status" value="1"/>
</dbReference>
<protein>
    <recommendedName>
        <fullName evidence="9">Ig-like domain-containing protein</fullName>
    </recommendedName>
</protein>
<dbReference type="SMART" id="SM00407">
    <property type="entry name" value="IGc1"/>
    <property type="match status" value="1"/>
</dbReference>
<dbReference type="PROSITE" id="PS50835">
    <property type="entry name" value="IG_LIKE"/>
    <property type="match status" value="3"/>
</dbReference>
<dbReference type="PANTHER" id="PTHR23277">
    <property type="entry name" value="NECTIN-RELATED"/>
    <property type="match status" value="1"/>
</dbReference>
<keyword evidence="4 7" id="KW-0472">Membrane</keyword>
<evidence type="ECO:0000256" key="4">
    <source>
        <dbReference type="ARBA" id="ARBA00023136"/>
    </source>
</evidence>
<sequence>MREWSWIAVLLLCMGWCPVPLLGTNKTGKSSTDVNGTQPAHIRAAVGGSVTLSCSFTYFGHINDVRFERFYTENETWTSIGDNVTCRPHVPKEAKLHCYSSLTINNIRPENETIYYCAVKIPRAKGSIEWIGPGTNVSLYSDVSSIGIEPSSLLVSGSKGVLTCVASRFYPRNVSVLWFHGETPVRPGNVTNGITKYRDGTFSLRSSYRFRAHARDHGVRCRCQVSHPAWTCERSANVTLEIGYGPSSVNLTSDSGQMTQGSLRLPVGSPLSITCMADGNPRPETLWVRGSVKALHVGKTLQLDAVQEEHNGTYWCMANNSFGEMNASFTLLVFESQASPGSLGPVVICLLGTVLMILVGTSVCLLAKRMKRSQAQGRTDTISDGAISQEGQGALPVDAFYSVLEISNTRRKGQKPAPHAVDESQLIYADIRFPLASRNQNTMEATDSPIYSAVMRREAGAHRGARSNCQQKPEF</sequence>
<dbReference type="InterPro" id="IPR036179">
    <property type="entry name" value="Ig-like_dom_sf"/>
</dbReference>
<feature type="chain" id="PRO_5040113006" description="Ig-like domain-containing protein" evidence="8">
    <location>
        <begin position="24"/>
        <end position="475"/>
    </location>
</feature>
<feature type="domain" description="Ig-like" evidence="9">
    <location>
        <begin position="133"/>
        <end position="239"/>
    </location>
</feature>
<evidence type="ECO:0000256" key="7">
    <source>
        <dbReference type="SAM" id="Phobius"/>
    </source>
</evidence>
<keyword evidence="11" id="KW-1185">Reference proteome</keyword>
<dbReference type="InterPro" id="IPR013783">
    <property type="entry name" value="Ig-like_fold"/>
</dbReference>
<dbReference type="SMART" id="SM00409">
    <property type="entry name" value="IG"/>
    <property type="match status" value="3"/>
</dbReference>
<comment type="caution">
    <text evidence="10">The sequence shown here is derived from an EMBL/GenBank/DDBJ whole genome shotgun (WGS) entry which is preliminary data.</text>
</comment>
<keyword evidence="7" id="KW-0812">Transmembrane</keyword>
<proteinExistence type="predicted"/>
<evidence type="ECO:0000256" key="5">
    <source>
        <dbReference type="ARBA" id="ARBA00023157"/>
    </source>
</evidence>
<evidence type="ECO:0000256" key="2">
    <source>
        <dbReference type="ARBA" id="ARBA00022729"/>
    </source>
</evidence>
<feature type="domain" description="Ig-like" evidence="9">
    <location>
        <begin position="20"/>
        <end position="129"/>
    </location>
</feature>
<evidence type="ECO:0000256" key="8">
    <source>
        <dbReference type="SAM" id="SignalP"/>
    </source>
</evidence>
<organism evidence="10 11">
    <name type="scientific">Synaphobranchus kaupii</name>
    <name type="common">Kaup's arrowtooth eel</name>
    <dbReference type="NCBI Taxonomy" id="118154"/>
    <lineage>
        <taxon>Eukaryota</taxon>
        <taxon>Metazoa</taxon>
        <taxon>Chordata</taxon>
        <taxon>Craniata</taxon>
        <taxon>Vertebrata</taxon>
        <taxon>Euteleostomi</taxon>
        <taxon>Actinopterygii</taxon>
        <taxon>Neopterygii</taxon>
        <taxon>Teleostei</taxon>
        <taxon>Anguilliformes</taxon>
        <taxon>Synaphobranchidae</taxon>
        <taxon>Synaphobranchus</taxon>
    </lineage>
</organism>
<evidence type="ECO:0000259" key="9">
    <source>
        <dbReference type="PROSITE" id="PS50835"/>
    </source>
</evidence>
<dbReference type="InterPro" id="IPR051427">
    <property type="entry name" value="Nectin/Nectin-like"/>
</dbReference>